<dbReference type="EMBL" id="OX459960">
    <property type="protein sequence ID" value="CAI9165339.1"/>
    <property type="molecule type" value="Genomic_DNA"/>
</dbReference>
<proteinExistence type="predicted"/>
<evidence type="ECO:0000313" key="3">
    <source>
        <dbReference type="Proteomes" id="UP001176941"/>
    </source>
</evidence>
<feature type="region of interest" description="Disordered" evidence="1">
    <location>
        <begin position="159"/>
        <end position="180"/>
    </location>
</feature>
<feature type="compositionally biased region" description="Gly residues" evidence="1">
    <location>
        <begin position="163"/>
        <end position="176"/>
    </location>
</feature>
<dbReference type="Proteomes" id="UP001176941">
    <property type="component" value="Chromosome 24"/>
</dbReference>
<accession>A0ABN8YV52</accession>
<sequence length="235" mass="25126">MHSTFLPPPTLHSERTYCVPAGPRAASESHSAGGGSQLHLCPLPHLADEDEGTVLPHRHVVVACLLHRDSGLWLVALECPFCWLVWWCGLLAWPWLRGWDGAVPTWSRSECVACAQISGVCSPGAAVPLTDLGKRSSGERAQGTPHSCAAPAPGRVGWRRGAWGHGRPGTGAGASDGGPLAALSRHVPSGSRHRVCQLLQAVPERLQQHAENVPADDEQFSRRCRHCRHGSENGG</sequence>
<reference evidence="2" key="1">
    <citation type="submission" date="2023-04" db="EMBL/GenBank/DDBJ databases">
        <authorList>
            <consortium name="ELIXIR-Norway"/>
        </authorList>
    </citation>
    <scope>NUCLEOTIDE SEQUENCE [LARGE SCALE GENOMIC DNA]</scope>
</reference>
<name>A0ABN8YV52_RANTA</name>
<organism evidence="2 3">
    <name type="scientific">Rangifer tarandus platyrhynchus</name>
    <name type="common">Svalbard reindeer</name>
    <dbReference type="NCBI Taxonomy" id="3082113"/>
    <lineage>
        <taxon>Eukaryota</taxon>
        <taxon>Metazoa</taxon>
        <taxon>Chordata</taxon>
        <taxon>Craniata</taxon>
        <taxon>Vertebrata</taxon>
        <taxon>Euteleostomi</taxon>
        <taxon>Mammalia</taxon>
        <taxon>Eutheria</taxon>
        <taxon>Laurasiatheria</taxon>
        <taxon>Artiodactyla</taxon>
        <taxon>Ruminantia</taxon>
        <taxon>Pecora</taxon>
        <taxon>Cervidae</taxon>
        <taxon>Odocoileinae</taxon>
        <taxon>Rangifer</taxon>
    </lineage>
</organism>
<evidence type="ECO:0000256" key="1">
    <source>
        <dbReference type="SAM" id="MobiDB-lite"/>
    </source>
</evidence>
<protein>
    <submittedName>
        <fullName evidence="2">Uncharacterized protein</fullName>
    </submittedName>
</protein>
<gene>
    <name evidence="2" type="ORF">MRATA1EN1_LOCUS14301</name>
</gene>
<evidence type="ECO:0000313" key="2">
    <source>
        <dbReference type="EMBL" id="CAI9165339.1"/>
    </source>
</evidence>
<keyword evidence="3" id="KW-1185">Reference proteome</keyword>